<feature type="region of interest" description="Disordered" evidence="1">
    <location>
        <begin position="93"/>
        <end position="112"/>
    </location>
</feature>
<gene>
    <name evidence="2" type="ORF">GA842_04625</name>
</gene>
<reference evidence="2" key="1">
    <citation type="submission" date="2019-10" db="EMBL/GenBank/DDBJ databases">
        <title>Malate fermentation in French cider.</title>
        <authorList>
            <person name="Cousin F.J."/>
            <person name="Medina Fernandez S."/>
            <person name="Misery B."/>
            <person name="Laplace J.-M."/>
            <person name="Cretenet M."/>
        </authorList>
    </citation>
    <scope>NUCLEOTIDE SEQUENCE</scope>
    <source>
        <strain evidence="2">UCMA15901</strain>
    </source>
</reference>
<comment type="caution">
    <text evidence="2">The sequence shown here is derived from an EMBL/GenBank/DDBJ whole genome shotgun (WGS) entry which is preliminary data.</text>
</comment>
<dbReference type="EMBL" id="WERX01000012">
    <property type="protein sequence ID" value="MDV7694182.1"/>
    <property type="molecule type" value="Genomic_DNA"/>
</dbReference>
<organism evidence="2 3">
    <name type="scientific">Pediococcus parvulus</name>
    <dbReference type="NCBI Taxonomy" id="54062"/>
    <lineage>
        <taxon>Bacteria</taxon>
        <taxon>Bacillati</taxon>
        <taxon>Bacillota</taxon>
        <taxon>Bacilli</taxon>
        <taxon>Lactobacillales</taxon>
        <taxon>Lactobacillaceae</taxon>
        <taxon>Pediococcus</taxon>
    </lineage>
</organism>
<sequence length="211" mass="24417">MVYNFVESHFDDSFDGCYITDIIKDTIDSNSANIKQNFFISTPSRRKKEYMSSNDWKVLSEAEKLEYISSKIGRYNLMHSNITKMAETLFKTDQNKKASKKNNSGHFDSLEEAESQVKKNRAKFIECANIFIQECNIIKPKHLVVYGEDTEWALLRMLDIDAVRQNRKIVDLIENHIEIKHYSGVYSIANAIKEGQRLLHAVNHNQSAIAF</sequence>
<name>A0AAP5TEG0_9LACO</name>
<evidence type="ECO:0000313" key="3">
    <source>
        <dbReference type="Proteomes" id="UP001275867"/>
    </source>
</evidence>
<evidence type="ECO:0000256" key="1">
    <source>
        <dbReference type="SAM" id="MobiDB-lite"/>
    </source>
</evidence>
<protein>
    <submittedName>
        <fullName evidence="2">Uncharacterized protein</fullName>
    </submittedName>
</protein>
<proteinExistence type="predicted"/>
<dbReference type="RefSeq" id="WP_157077510.1">
    <property type="nucleotide sequence ID" value="NZ_LXND01000046.1"/>
</dbReference>
<accession>A0AAP5TEG0</accession>
<dbReference type="Proteomes" id="UP001275867">
    <property type="component" value="Unassembled WGS sequence"/>
</dbReference>
<evidence type="ECO:0000313" key="2">
    <source>
        <dbReference type="EMBL" id="MDV7694182.1"/>
    </source>
</evidence>
<dbReference type="AlphaFoldDB" id="A0AAP5TEG0"/>